<dbReference type="GO" id="GO:0016020">
    <property type="term" value="C:membrane"/>
    <property type="evidence" value="ECO:0007669"/>
    <property type="project" value="TreeGrafter"/>
</dbReference>
<evidence type="ECO:0000313" key="5">
    <source>
        <dbReference type="Proteomes" id="UP000233293"/>
    </source>
</evidence>
<organism evidence="4 5">
    <name type="scientific">Telmatospirillum siberiense</name>
    <dbReference type="NCBI Taxonomy" id="382514"/>
    <lineage>
        <taxon>Bacteria</taxon>
        <taxon>Pseudomonadati</taxon>
        <taxon>Pseudomonadota</taxon>
        <taxon>Alphaproteobacteria</taxon>
        <taxon>Rhodospirillales</taxon>
        <taxon>Rhodospirillaceae</taxon>
        <taxon>Telmatospirillum</taxon>
    </lineage>
</organism>
<evidence type="ECO:0000256" key="2">
    <source>
        <dbReference type="ARBA" id="ARBA00023002"/>
    </source>
</evidence>
<dbReference type="InterPro" id="IPR036291">
    <property type="entry name" value="NAD(P)-bd_dom_sf"/>
</dbReference>
<reference evidence="5" key="1">
    <citation type="submission" date="2017-12" db="EMBL/GenBank/DDBJ databases">
        <title>Draft genome sequence of Telmatospirillum siberiense 26-4b1T, an acidotolerant peatland alphaproteobacterium potentially involved in sulfur cycling.</title>
        <authorList>
            <person name="Hausmann B."/>
            <person name="Pjevac P."/>
            <person name="Schreck K."/>
            <person name="Herbold C.W."/>
            <person name="Daims H."/>
            <person name="Wagner M."/>
            <person name="Pester M."/>
            <person name="Loy A."/>
        </authorList>
    </citation>
    <scope>NUCLEOTIDE SEQUENCE [LARGE SCALE GENOMIC DNA]</scope>
    <source>
        <strain evidence="5">26-4b1</strain>
    </source>
</reference>
<evidence type="ECO:0000256" key="1">
    <source>
        <dbReference type="ARBA" id="ARBA00006484"/>
    </source>
</evidence>
<dbReference type="EMBL" id="PIUM01000030">
    <property type="protein sequence ID" value="PKU22525.1"/>
    <property type="molecule type" value="Genomic_DNA"/>
</dbReference>
<dbReference type="InterPro" id="IPR002347">
    <property type="entry name" value="SDR_fam"/>
</dbReference>
<keyword evidence="5" id="KW-1185">Reference proteome</keyword>
<dbReference type="CDD" id="cd05233">
    <property type="entry name" value="SDR_c"/>
    <property type="match status" value="1"/>
</dbReference>
<dbReference type="GO" id="GO:0016491">
    <property type="term" value="F:oxidoreductase activity"/>
    <property type="evidence" value="ECO:0007669"/>
    <property type="project" value="UniProtKB-KW"/>
</dbReference>
<evidence type="ECO:0000256" key="3">
    <source>
        <dbReference type="RuleBase" id="RU000363"/>
    </source>
</evidence>
<dbReference type="PRINTS" id="PR00080">
    <property type="entry name" value="SDRFAMILY"/>
</dbReference>
<dbReference type="InterPro" id="IPR020904">
    <property type="entry name" value="Sc_DH/Rdtase_CS"/>
</dbReference>
<dbReference type="Pfam" id="PF00106">
    <property type="entry name" value="adh_short"/>
    <property type="match status" value="1"/>
</dbReference>
<dbReference type="PANTHER" id="PTHR44196:SF4">
    <property type="entry name" value="SHORT CHAIN DEHYDROGENASE"/>
    <property type="match status" value="1"/>
</dbReference>
<dbReference type="SUPFAM" id="SSF51735">
    <property type="entry name" value="NAD(P)-binding Rossmann-fold domains"/>
    <property type="match status" value="1"/>
</dbReference>
<gene>
    <name evidence="4" type="ORF">CWS72_20950</name>
</gene>
<dbReference type="OrthoDB" id="9790785at2"/>
<proteinExistence type="inferred from homology"/>
<evidence type="ECO:0000313" key="4">
    <source>
        <dbReference type="EMBL" id="PKU22525.1"/>
    </source>
</evidence>
<comment type="caution">
    <text evidence="4">The sequence shown here is derived from an EMBL/GenBank/DDBJ whole genome shotgun (WGS) entry which is preliminary data.</text>
</comment>
<keyword evidence="2" id="KW-0560">Oxidoreductase</keyword>
<dbReference type="Proteomes" id="UP000233293">
    <property type="component" value="Unassembled WGS sequence"/>
</dbReference>
<dbReference type="AlphaFoldDB" id="A0A2N3PQ41"/>
<dbReference type="PRINTS" id="PR00081">
    <property type="entry name" value="GDHRDH"/>
</dbReference>
<comment type="similarity">
    <text evidence="1 3">Belongs to the short-chain dehydrogenases/reductases (SDR) family.</text>
</comment>
<accession>A0A2N3PQ41</accession>
<dbReference type="Gene3D" id="3.40.50.720">
    <property type="entry name" value="NAD(P)-binding Rossmann-like Domain"/>
    <property type="match status" value="1"/>
</dbReference>
<dbReference type="PROSITE" id="PS00061">
    <property type="entry name" value="ADH_SHORT"/>
    <property type="match status" value="1"/>
</dbReference>
<dbReference type="RefSeq" id="WP_101252596.1">
    <property type="nucleotide sequence ID" value="NZ_PIUM01000030.1"/>
</dbReference>
<dbReference type="PANTHER" id="PTHR44196">
    <property type="entry name" value="DEHYDROGENASE/REDUCTASE SDR FAMILY MEMBER 7B"/>
    <property type="match status" value="1"/>
</dbReference>
<protein>
    <submittedName>
        <fullName evidence="4">Oxidoreductase</fullName>
    </submittedName>
</protein>
<sequence>MSLKRLQGRVALVTGASRGIGAAVARRFAAEGAHVILLARTQGALEEIDDQIRKDGNQATLVPLDLRNADAIDQMGAALYQRFGRLDILVGNAAVLGGLSPVGHFALSDWTEVMAVNVTANWRLIRGFDALMRQSDAGRAIFVTSGITKGAHPYWGAYAASKAALETLARTWAAEAATTSPLKVNLVDPGVVRTRMRVEAFPGENPQTLTPPEAVTEVFVDLAAPDCQRTGEIVSAY</sequence>
<name>A0A2N3PQ41_9PROT</name>